<sequence length="373" mass="39654">MRAGVVRGMVAPGYEAVARVFAELLASNSDYAAQVAVHRHGIRVVDLWCGAGMDSDSLLPIASCTKGSAYVCAAVLAQAGELGLDRAVAAYWPAFAAEGKGDTTVRQLLAHQAGLVGVDGGFQLDDLYDDRVLAARLAMQRPYWRPGIAHGYHGFTIGAMVGELVYRMTGQTLHAFYETRIRRPRGIDLFVGLPEELDHRFVPLIAPPELGSDDRVTAGSLRGVASTVPIADRIQVHNSREFRAAGPASSGGTASARGLALLYASCLGSVGVQPPVITNKTAAEWAQIHSTGHDLVMGRPSRFGLGFQLPDEERPYLSARTFGHDGGGGCWGFADPRTGTAFGYTRRNVVSDGDEAGSLARVVQECALNTSEE</sequence>
<proteinExistence type="predicted"/>
<dbReference type="PANTHER" id="PTHR43319">
    <property type="entry name" value="BETA-LACTAMASE-RELATED"/>
    <property type="match status" value="1"/>
</dbReference>
<evidence type="ECO:0000313" key="2">
    <source>
        <dbReference type="EMBL" id="SDS54948.1"/>
    </source>
</evidence>
<gene>
    <name evidence="2" type="ORF">SAMN04489716_1030</name>
</gene>
<organism evidence="2 3">
    <name type="scientific">Actinoplanes derwentensis</name>
    <dbReference type="NCBI Taxonomy" id="113562"/>
    <lineage>
        <taxon>Bacteria</taxon>
        <taxon>Bacillati</taxon>
        <taxon>Actinomycetota</taxon>
        <taxon>Actinomycetes</taxon>
        <taxon>Micromonosporales</taxon>
        <taxon>Micromonosporaceae</taxon>
        <taxon>Actinoplanes</taxon>
    </lineage>
</organism>
<dbReference type="AlphaFoldDB" id="A0A1H1T437"/>
<dbReference type="PANTHER" id="PTHR43319:SF3">
    <property type="entry name" value="BETA-LACTAMASE-RELATED DOMAIN-CONTAINING PROTEIN"/>
    <property type="match status" value="1"/>
</dbReference>
<dbReference type="Gene3D" id="3.40.710.10">
    <property type="entry name" value="DD-peptidase/beta-lactamase superfamily"/>
    <property type="match status" value="1"/>
</dbReference>
<evidence type="ECO:0000313" key="3">
    <source>
        <dbReference type="Proteomes" id="UP000198688"/>
    </source>
</evidence>
<dbReference type="Proteomes" id="UP000198688">
    <property type="component" value="Chromosome I"/>
</dbReference>
<dbReference type="InterPro" id="IPR012338">
    <property type="entry name" value="Beta-lactam/transpept-like"/>
</dbReference>
<dbReference type="InterPro" id="IPR001466">
    <property type="entry name" value="Beta-lactam-related"/>
</dbReference>
<name>A0A1H1T437_9ACTN</name>
<dbReference type="InterPro" id="IPR052907">
    <property type="entry name" value="Beta-lactamase/esterase"/>
</dbReference>
<dbReference type="SUPFAM" id="SSF56601">
    <property type="entry name" value="beta-lactamase/transpeptidase-like"/>
    <property type="match status" value="1"/>
</dbReference>
<reference evidence="2 3" key="1">
    <citation type="submission" date="2016-10" db="EMBL/GenBank/DDBJ databases">
        <authorList>
            <person name="de Groot N.N."/>
        </authorList>
    </citation>
    <scope>NUCLEOTIDE SEQUENCE [LARGE SCALE GENOMIC DNA]</scope>
    <source>
        <strain evidence="2 3">DSM 43941</strain>
    </source>
</reference>
<dbReference type="OrthoDB" id="3422781at2"/>
<dbReference type="STRING" id="113562.SAMN04489716_1030"/>
<feature type="domain" description="Beta-lactamase-related" evidence="1">
    <location>
        <begin position="18"/>
        <end position="344"/>
    </location>
</feature>
<dbReference type="EMBL" id="LT629758">
    <property type="protein sequence ID" value="SDS54948.1"/>
    <property type="molecule type" value="Genomic_DNA"/>
</dbReference>
<accession>A0A1H1T437</accession>
<keyword evidence="3" id="KW-1185">Reference proteome</keyword>
<dbReference type="Pfam" id="PF00144">
    <property type="entry name" value="Beta-lactamase"/>
    <property type="match status" value="1"/>
</dbReference>
<protein>
    <submittedName>
        <fullName evidence="2">CubicO group peptidase, beta-lactamase class C family</fullName>
    </submittedName>
</protein>
<evidence type="ECO:0000259" key="1">
    <source>
        <dbReference type="Pfam" id="PF00144"/>
    </source>
</evidence>